<dbReference type="KEGG" id="sdi:SDIMI_v3c04330"/>
<evidence type="ECO:0000313" key="2">
    <source>
        <dbReference type="Proteomes" id="UP000014983"/>
    </source>
</evidence>
<dbReference type="RefSeq" id="WP_020836369.1">
    <property type="nucleotide sequence ID" value="NC_021833.1"/>
</dbReference>
<proteinExistence type="predicted"/>
<gene>
    <name evidence="1" type="ORF">SDIMI_v3c04330</name>
</gene>
<dbReference type="STRING" id="1276221.SDIMI_v3c04330"/>
<dbReference type="Proteomes" id="UP000014983">
    <property type="component" value="Chromosome"/>
</dbReference>
<name>S5M238_9MOLU</name>
<accession>S5M238</accession>
<keyword evidence="2" id="KW-1185">Reference proteome</keyword>
<dbReference type="InParanoid" id="S5M238"/>
<dbReference type="EMBL" id="CP005076">
    <property type="protein sequence ID" value="AGR42137.1"/>
    <property type="molecule type" value="Genomic_DNA"/>
</dbReference>
<evidence type="ECO:0000313" key="1">
    <source>
        <dbReference type="EMBL" id="AGR42137.1"/>
    </source>
</evidence>
<sequence length="494" mass="59332">MGIDNFAIFKSELKEHLHDLKDEIKYLVYKEFKNFIFKNKINSHKEFSKSFLTKAFCELSTYCYLQNFNTKLFNSKNYKLIKDYLKNSEDYFLNNNFKNVVLVSATKLSKEDDQLNKFIQNLTNDLQTNVWIRNLNWYNNEHFLKEVKFDKNVSEYEEQLYKMIKTYDKNLFNTVSENKFSHTKLNFKEDWNSFLEKNVMYSLEKFIFTPIKYDEDNYENKMEKLSELVKHDTIFIFINNVEVKSKYKTTLLNDLSFFSDIIKFECPIFAIDNNDFFSLLNPLALKNFKSYNDIFEFLKNKPQVEKENINNLKTTDTLNWYWNKIFEDEENEKEINEIFNSNYNNKKELSDLEKTVTFNDINKLSEIIFENSESESTGVLDELISELNVANNLDDKTLKSYLNKFNSFVKLFDDNKDNFELLTVNYDKEKYLKFKEMIDNKTITELFIFLDSKFNSLKETLENKKLTKHDALNSFALYMKVKNCINEIEILNFK</sequence>
<dbReference type="AlphaFoldDB" id="S5M238"/>
<reference evidence="1 2" key="1">
    <citation type="journal article" date="2013" name="Genome Biol. Evol.">
        <title>Comparison of metabolic capacities and inference of gene content evolution in mosquito-associated Spiroplasma diminutum and S. taiwanense.</title>
        <authorList>
            <person name="Lo W.S."/>
            <person name="Ku C."/>
            <person name="Chen L.L."/>
            <person name="Chang T.H."/>
            <person name="Kuo C.H."/>
        </authorList>
    </citation>
    <scope>NUCLEOTIDE SEQUENCE [LARGE SCALE GENOMIC DNA]</scope>
    <source>
        <strain evidence="1">CUAS-1</strain>
    </source>
</reference>
<protein>
    <submittedName>
        <fullName evidence="1">Uncharacterized protein</fullName>
    </submittedName>
</protein>
<dbReference type="OrthoDB" id="388297at2"/>
<dbReference type="HOGENOM" id="CLU_561287_0_0_14"/>
<organism evidence="1 2">
    <name type="scientific">Spiroplasma diminutum CUAS-1</name>
    <dbReference type="NCBI Taxonomy" id="1276221"/>
    <lineage>
        <taxon>Bacteria</taxon>
        <taxon>Bacillati</taxon>
        <taxon>Mycoplasmatota</taxon>
        <taxon>Mollicutes</taxon>
        <taxon>Entomoplasmatales</taxon>
        <taxon>Spiroplasmataceae</taxon>
        <taxon>Spiroplasma</taxon>
    </lineage>
</organism>
<dbReference type="PATRIC" id="fig|1276221.3.peg.430"/>